<keyword evidence="3" id="KW-1185">Reference proteome</keyword>
<evidence type="ECO:0000256" key="1">
    <source>
        <dbReference type="SAM" id="MobiDB-lite"/>
    </source>
</evidence>
<reference evidence="2" key="1">
    <citation type="submission" date="2021-01" db="UniProtKB">
        <authorList>
            <consortium name="EnsemblMetazoa"/>
        </authorList>
    </citation>
    <scope>IDENTIFICATION</scope>
</reference>
<organism evidence="2 3">
    <name type="scientific">Clytia hemisphaerica</name>
    <dbReference type="NCBI Taxonomy" id="252671"/>
    <lineage>
        <taxon>Eukaryota</taxon>
        <taxon>Metazoa</taxon>
        <taxon>Cnidaria</taxon>
        <taxon>Hydrozoa</taxon>
        <taxon>Hydroidolina</taxon>
        <taxon>Leptothecata</taxon>
        <taxon>Obeliida</taxon>
        <taxon>Clytiidae</taxon>
        <taxon>Clytia</taxon>
    </lineage>
</organism>
<name>A0A7M5U7R7_9CNID</name>
<accession>A0A7M5U7R7</accession>
<dbReference type="GeneID" id="136801975"/>
<dbReference type="OrthoDB" id="6036468at2759"/>
<dbReference type="Proteomes" id="UP000594262">
    <property type="component" value="Unplaced"/>
</dbReference>
<evidence type="ECO:0000313" key="3">
    <source>
        <dbReference type="Proteomes" id="UP000594262"/>
    </source>
</evidence>
<sequence length="337" mass="37548">MVDIELKYEGLSRICRPQQVSVQRLAVMFKLVPATIYVREENGLSEFPNNGIFDCFANAQPQNPNAQRKIYLVEGEREQENSNVVSSTTGPSAAVPGNSFASNGAFRRLSATRRRSLPQQQDPPTYSLKVILADLDGKKIGIHRRMQFFNIDEGSANVTDITAKCRDGFGNENVLLVQANGLRIEDNVVTQTLAFWKSSARKVYAVDKSFIQGVTQQIDNAPRLDMIIEKLGRLESKVERSVAVSCPTSEDVQSLKSVIRLAELSRIVQDTYSCLICLDLMTSPVVFATCCVNHVTIIGSPIHALIAVLKTRDLLKPVALTIFWRFSVKSDYRSEFV</sequence>
<dbReference type="RefSeq" id="XP_066914772.1">
    <property type="nucleotide sequence ID" value="XM_067058671.1"/>
</dbReference>
<feature type="region of interest" description="Disordered" evidence="1">
    <location>
        <begin position="80"/>
        <end position="101"/>
    </location>
</feature>
<proteinExistence type="predicted"/>
<dbReference type="AlphaFoldDB" id="A0A7M5U7R7"/>
<evidence type="ECO:0000313" key="2">
    <source>
        <dbReference type="EnsemblMetazoa" id="CLYHEMP007229.1"/>
    </source>
</evidence>
<dbReference type="EnsemblMetazoa" id="CLYHEMT007229.1">
    <property type="protein sequence ID" value="CLYHEMP007229.1"/>
    <property type="gene ID" value="CLYHEMG007229"/>
</dbReference>
<protein>
    <submittedName>
        <fullName evidence="2">Uncharacterized protein</fullName>
    </submittedName>
</protein>
<feature type="compositionally biased region" description="Polar residues" evidence="1">
    <location>
        <begin position="81"/>
        <end position="91"/>
    </location>
</feature>